<dbReference type="AlphaFoldDB" id="A0A411YH11"/>
<gene>
    <name evidence="5" type="ORF">ER308_13730</name>
</gene>
<dbReference type="Gene3D" id="3.30.390.10">
    <property type="entry name" value="Enolase-like, N-terminal domain"/>
    <property type="match status" value="1"/>
</dbReference>
<dbReference type="RefSeq" id="WP_131155516.1">
    <property type="nucleotide sequence ID" value="NZ_CP036402.1"/>
</dbReference>
<dbReference type="InterPro" id="IPR013342">
    <property type="entry name" value="Mandelate_racemase_C"/>
</dbReference>
<protein>
    <submittedName>
        <fullName evidence="5">Mandelate racemase/muconate lactonizing enzyme family protein</fullName>
    </submittedName>
</protein>
<dbReference type="SMART" id="SM00922">
    <property type="entry name" value="MR_MLE"/>
    <property type="match status" value="1"/>
</dbReference>
<keyword evidence="3" id="KW-0460">Magnesium</keyword>
<accession>A0A411YH11</accession>
<proteinExistence type="predicted"/>
<evidence type="ECO:0000313" key="5">
    <source>
        <dbReference type="EMBL" id="QBI20520.1"/>
    </source>
</evidence>
<evidence type="ECO:0000313" key="6">
    <source>
        <dbReference type="Proteomes" id="UP000291469"/>
    </source>
</evidence>
<dbReference type="Gene3D" id="3.20.20.120">
    <property type="entry name" value="Enolase-like C-terminal domain"/>
    <property type="match status" value="1"/>
</dbReference>
<comment type="cofactor">
    <cofactor evidence="1">
        <name>Mg(2+)</name>
        <dbReference type="ChEBI" id="CHEBI:18420"/>
    </cofactor>
</comment>
<organism evidence="5 6">
    <name type="scientific">Egibacter rhizosphaerae</name>
    <dbReference type="NCBI Taxonomy" id="1670831"/>
    <lineage>
        <taxon>Bacteria</taxon>
        <taxon>Bacillati</taxon>
        <taxon>Actinomycetota</taxon>
        <taxon>Nitriliruptoria</taxon>
        <taxon>Egibacterales</taxon>
        <taxon>Egibacteraceae</taxon>
        <taxon>Egibacter</taxon>
    </lineage>
</organism>
<sequence>MVAITRLETHIVDVPLKRVFLVAQRPIARATEVVVKVHTDEGVTGVGHAHGTPLERVAEIIQTQLGPLLVGEDPRDIERHWQRMFATTTSRSAVLAANSGSSYPKGAGRPQVMSAIGGIDIALWDLLGKLTGLPTWRLLGGCRSRVPAYATAGYYREEGESYAELAKEFEGLAADGFRRVKLKVGGVEPEEDVKRAQVVRDAIGPDVALAVDASQGWDVQEAVRAGKGFAGLGVDWYEEPVSWYDDIAGIADMARYVPIPVCSGESEYTKQGVRDLIIRAGIAIANFDCTKAGGFTEGRKIAGMCEAHNVAFAPHHAAQAHAHLTAGVPNGMTVELHPDPDRDPLWDALYPGRPELYDGDLVLSDRPGLGYEIDEEALARFGTPYDG</sequence>
<dbReference type="SFLD" id="SFLDG00179">
    <property type="entry name" value="mandelate_racemase"/>
    <property type="match status" value="1"/>
</dbReference>
<dbReference type="GO" id="GO:0016836">
    <property type="term" value="F:hydro-lyase activity"/>
    <property type="evidence" value="ECO:0007669"/>
    <property type="project" value="TreeGrafter"/>
</dbReference>
<dbReference type="Proteomes" id="UP000291469">
    <property type="component" value="Chromosome"/>
</dbReference>
<dbReference type="InterPro" id="IPR029017">
    <property type="entry name" value="Enolase-like_N"/>
</dbReference>
<dbReference type="InterPro" id="IPR046945">
    <property type="entry name" value="RHMD-like"/>
</dbReference>
<dbReference type="InterPro" id="IPR036849">
    <property type="entry name" value="Enolase-like_C_sf"/>
</dbReference>
<evidence type="ECO:0000256" key="3">
    <source>
        <dbReference type="ARBA" id="ARBA00022842"/>
    </source>
</evidence>
<evidence type="ECO:0000256" key="1">
    <source>
        <dbReference type="ARBA" id="ARBA00001946"/>
    </source>
</evidence>
<reference evidence="5 6" key="1">
    <citation type="submission" date="2019-01" db="EMBL/GenBank/DDBJ databases">
        <title>Egibacter rhizosphaerae EGI 80759T.</title>
        <authorList>
            <person name="Chen D.-D."/>
            <person name="Tian Y."/>
            <person name="Jiao J.-Y."/>
            <person name="Zhang X.-T."/>
            <person name="Zhang Y.-G."/>
            <person name="Zhang Y."/>
            <person name="Xiao M."/>
            <person name="Shu W.-S."/>
            <person name="Li W.-J."/>
        </authorList>
    </citation>
    <scope>NUCLEOTIDE SEQUENCE [LARGE SCALE GENOMIC DNA]</scope>
    <source>
        <strain evidence="5 6">EGI 80759</strain>
    </source>
</reference>
<dbReference type="Pfam" id="PF13378">
    <property type="entry name" value="MR_MLE_C"/>
    <property type="match status" value="1"/>
</dbReference>
<dbReference type="EMBL" id="CP036402">
    <property type="protein sequence ID" value="QBI20520.1"/>
    <property type="molecule type" value="Genomic_DNA"/>
</dbReference>
<dbReference type="InterPro" id="IPR013341">
    <property type="entry name" value="Mandelate_racemase_N_dom"/>
</dbReference>
<dbReference type="PANTHER" id="PTHR13794">
    <property type="entry name" value="ENOLASE SUPERFAMILY, MANDELATE RACEMASE"/>
    <property type="match status" value="1"/>
</dbReference>
<keyword evidence="6" id="KW-1185">Reference proteome</keyword>
<evidence type="ECO:0000256" key="2">
    <source>
        <dbReference type="ARBA" id="ARBA00022723"/>
    </source>
</evidence>
<dbReference type="Pfam" id="PF02746">
    <property type="entry name" value="MR_MLE_N"/>
    <property type="match status" value="1"/>
</dbReference>
<dbReference type="SUPFAM" id="SSF54826">
    <property type="entry name" value="Enolase N-terminal domain-like"/>
    <property type="match status" value="1"/>
</dbReference>
<dbReference type="OrthoDB" id="5241672at2"/>
<evidence type="ECO:0000259" key="4">
    <source>
        <dbReference type="SMART" id="SM00922"/>
    </source>
</evidence>
<keyword evidence="2" id="KW-0479">Metal-binding</keyword>
<feature type="domain" description="Mandelate racemase/muconate lactonizing enzyme C-terminal" evidence="4">
    <location>
        <begin position="162"/>
        <end position="260"/>
    </location>
</feature>
<dbReference type="SUPFAM" id="SSF51604">
    <property type="entry name" value="Enolase C-terminal domain-like"/>
    <property type="match status" value="1"/>
</dbReference>
<dbReference type="GO" id="GO:0000287">
    <property type="term" value="F:magnesium ion binding"/>
    <property type="evidence" value="ECO:0007669"/>
    <property type="project" value="TreeGrafter"/>
</dbReference>
<dbReference type="SFLD" id="SFLDS00001">
    <property type="entry name" value="Enolase"/>
    <property type="match status" value="1"/>
</dbReference>
<name>A0A411YH11_9ACTN</name>
<dbReference type="InterPro" id="IPR029065">
    <property type="entry name" value="Enolase_C-like"/>
</dbReference>
<dbReference type="PANTHER" id="PTHR13794:SF58">
    <property type="entry name" value="MITOCHONDRIAL ENOLASE SUPERFAMILY MEMBER 1"/>
    <property type="match status" value="1"/>
</dbReference>
<dbReference type="CDD" id="cd03316">
    <property type="entry name" value="MR_like"/>
    <property type="match status" value="1"/>
</dbReference>
<dbReference type="GO" id="GO:0016052">
    <property type="term" value="P:carbohydrate catabolic process"/>
    <property type="evidence" value="ECO:0007669"/>
    <property type="project" value="TreeGrafter"/>
</dbReference>
<dbReference type="KEGG" id="erz:ER308_13730"/>